<dbReference type="GO" id="GO:0008270">
    <property type="term" value="F:zinc ion binding"/>
    <property type="evidence" value="ECO:0007669"/>
    <property type="project" value="InterPro"/>
</dbReference>
<feature type="domain" description="Xylanolytic transcriptional activator regulatory" evidence="7">
    <location>
        <begin position="162"/>
        <end position="236"/>
    </location>
</feature>
<keyword evidence="6" id="KW-0539">Nucleus</keyword>
<name>A0AAV9MWU9_9EURO</name>
<dbReference type="GeneID" id="89976959"/>
<dbReference type="GO" id="GO:0000978">
    <property type="term" value="F:RNA polymerase II cis-regulatory region sequence-specific DNA binding"/>
    <property type="evidence" value="ECO:0007669"/>
    <property type="project" value="TreeGrafter"/>
</dbReference>
<dbReference type="PANTHER" id="PTHR31944">
    <property type="entry name" value="HEME-RESPONSIVE ZINC FINGER TRANSCRIPTION FACTOR HAP1"/>
    <property type="match status" value="1"/>
</dbReference>
<dbReference type="SMART" id="SM00906">
    <property type="entry name" value="Fungal_trans"/>
    <property type="match status" value="1"/>
</dbReference>
<evidence type="ECO:0000256" key="4">
    <source>
        <dbReference type="ARBA" id="ARBA00023125"/>
    </source>
</evidence>
<reference evidence="8 9" key="1">
    <citation type="submission" date="2023-08" db="EMBL/GenBank/DDBJ databases">
        <title>Black Yeasts Isolated from many extreme environments.</title>
        <authorList>
            <person name="Coleine C."/>
            <person name="Stajich J.E."/>
            <person name="Selbmann L."/>
        </authorList>
    </citation>
    <scope>NUCLEOTIDE SEQUENCE [LARGE SCALE GENOMIC DNA]</scope>
    <source>
        <strain evidence="8 9">CCFEE 5792</strain>
    </source>
</reference>
<dbReference type="EMBL" id="JAVRRD010000033">
    <property type="protein sequence ID" value="KAK5046010.1"/>
    <property type="molecule type" value="Genomic_DNA"/>
</dbReference>
<evidence type="ECO:0000256" key="2">
    <source>
        <dbReference type="ARBA" id="ARBA00022833"/>
    </source>
</evidence>
<dbReference type="InterPro" id="IPR007219">
    <property type="entry name" value="XnlR_reg_dom"/>
</dbReference>
<evidence type="ECO:0000256" key="1">
    <source>
        <dbReference type="ARBA" id="ARBA00022723"/>
    </source>
</evidence>
<dbReference type="AlphaFoldDB" id="A0AAV9MWU9"/>
<evidence type="ECO:0000313" key="9">
    <source>
        <dbReference type="Proteomes" id="UP001358417"/>
    </source>
</evidence>
<dbReference type="RefSeq" id="XP_064701615.1">
    <property type="nucleotide sequence ID" value="XM_064852341.1"/>
</dbReference>
<evidence type="ECO:0000256" key="6">
    <source>
        <dbReference type="ARBA" id="ARBA00023242"/>
    </source>
</evidence>
<gene>
    <name evidence="8" type="ORF">LTR84_008797</name>
</gene>
<keyword evidence="5" id="KW-0804">Transcription</keyword>
<organism evidence="8 9">
    <name type="scientific">Exophiala bonariae</name>
    <dbReference type="NCBI Taxonomy" id="1690606"/>
    <lineage>
        <taxon>Eukaryota</taxon>
        <taxon>Fungi</taxon>
        <taxon>Dikarya</taxon>
        <taxon>Ascomycota</taxon>
        <taxon>Pezizomycotina</taxon>
        <taxon>Eurotiomycetes</taxon>
        <taxon>Chaetothyriomycetidae</taxon>
        <taxon>Chaetothyriales</taxon>
        <taxon>Herpotrichiellaceae</taxon>
        <taxon>Exophiala</taxon>
    </lineage>
</organism>
<dbReference type="Proteomes" id="UP001358417">
    <property type="component" value="Unassembled WGS sequence"/>
</dbReference>
<keyword evidence="3" id="KW-0805">Transcription regulation</keyword>
<comment type="caution">
    <text evidence="8">The sequence shown here is derived from an EMBL/GenBank/DDBJ whole genome shotgun (WGS) entry which is preliminary data.</text>
</comment>
<dbReference type="GO" id="GO:0001228">
    <property type="term" value="F:DNA-binding transcription activator activity, RNA polymerase II-specific"/>
    <property type="evidence" value="ECO:0007669"/>
    <property type="project" value="TreeGrafter"/>
</dbReference>
<keyword evidence="2" id="KW-0862">Zinc</keyword>
<accession>A0AAV9MWU9</accession>
<evidence type="ECO:0000256" key="3">
    <source>
        <dbReference type="ARBA" id="ARBA00023015"/>
    </source>
</evidence>
<keyword evidence="4" id="KW-0238">DNA-binding</keyword>
<evidence type="ECO:0000256" key="5">
    <source>
        <dbReference type="ARBA" id="ARBA00023163"/>
    </source>
</evidence>
<dbReference type="Pfam" id="PF04082">
    <property type="entry name" value="Fungal_trans"/>
    <property type="match status" value="1"/>
</dbReference>
<dbReference type="CDD" id="cd12148">
    <property type="entry name" value="fungal_TF_MHR"/>
    <property type="match status" value="1"/>
</dbReference>
<proteinExistence type="predicted"/>
<keyword evidence="9" id="KW-1185">Reference proteome</keyword>
<dbReference type="GO" id="GO:0006351">
    <property type="term" value="P:DNA-templated transcription"/>
    <property type="evidence" value="ECO:0007669"/>
    <property type="project" value="InterPro"/>
</dbReference>
<dbReference type="PANTHER" id="PTHR31944:SF131">
    <property type="entry name" value="HEME-RESPONSIVE ZINC FINGER TRANSCRIPTION FACTOR HAP1"/>
    <property type="match status" value="1"/>
</dbReference>
<keyword evidence="1" id="KW-0479">Metal-binding</keyword>
<evidence type="ECO:0000259" key="7">
    <source>
        <dbReference type="SMART" id="SM00906"/>
    </source>
</evidence>
<protein>
    <recommendedName>
        <fullName evidence="7">Xylanolytic transcriptional activator regulatory domain-containing protein</fullName>
    </recommendedName>
</protein>
<sequence>MEMIEQQDRTESSKLMEGLERCKSLGRMVKRQRTPQWPTLAVSHLPSKDISDTLVSCYLRTIETVYRVLHVPTFRRDYEAIWTPGSKPDTSFMIQLKLVLAIGATLYDEKFSMRSKALQWVYEAQTWVAEPEFKAQLSLQYLQTRILLLLARETTSVGEDFTWISAGALVRAAVYMGLHRDPVHLPKRTLFGAEMRRRLWNTILELSLHSSLVSGGPPLMSLDMFDSEPPRNFDDEQLLTENPVSKPEDEFSHTTIARAFRRTWEIRLRIAEYLNDLASHGTYDEALQLDHDFRALYKELSRTIQRANFKGERSPAYFAINYVDFAMRRWLMSVHVPFLGPTFYATTYAFSHKVVIDASLKLWKTTNLGEALATSQAEDGEITQARRDLTRLATSGNGYLRTCTFQASFLLAGELLNQLREDEGLGPLTLRPDLLAVLNESKDWSLKCLEAGETNVKGYLLNCLLASYVEGLTQGLDKPELSELLFKTAEEAEVKCLTILELAALQNQTRPDNPTLSSPDSLADPMGEWDYMISDDQFNFTNDSMNWLFNDEPSLPIF</sequence>
<dbReference type="InterPro" id="IPR051430">
    <property type="entry name" value="Fungal_TF_Env_Response"/>
</dbReference>
<evidence type="ECO:0000313" key="8">
    <source>
        <dbReference type="EMBL" id="KAK5046010.1"/>
    </source>
</evidence>
<dbReference type="GO" id="GO:0005634">
    <property type="term" value="C:nucleus"/>
    <property type="evidence" value="ECO:0007669"/>
    <property type="project" value="TreeGrafter"/>
</dbReference>